<keyword evidence="2" id="KW-1133">Transmembrane helix</keyword>
<evidence type="ECO:0000313" key="5">
    <source>
        <dbReference type="Proteomes" id="UP000031516"/>
    </source>
</evidence>
<accession>A0A0A8L533</accession>
<feature type="compositionally biased region" description="Basic residues" evidence="1">
    <location>
        <begin position="202"/>
        <end position="212"/>
    </location>
</feature>
<evidence type="ECO:0000256" key="1">
    <source>
        <dbReference type="SAM" id="MobiDB-lite"/>
    </source>
</evidence>
<dbReference type="GO" id="GO:0000294">
    <property type="term" value="P:nuclear-transcribed mRNA catabolic process, RNase MRP-dependent"/>
    <property type="evidence" value="ECO:0007669"/>
    <property type="project" value="TreeGrafter"/>
</dbReference>
<feature type="transmembrane region" description="Helical" evidence="2">
    <location>
        <begin position="92"/>
        <end position="116"/>
    </location>
</feature>
<dbReference type="GO" id="GO:0000172">
    <property type="term" value="C:ribonuclease MRP complex"/>
    <property type="evidence" value="ECO:0007669"/>
    <property type="project" value="InterPro"/>
</dbReference>
<keyword evidence="5" id="KW-1185">Reference proteome</keyword>
<dbReference type="AlphaFoldDB" id="A0A0A8L533"/>
<sequence>MNRETEVDKRLVLQLRQEVRIVCLLYHRNKNQHKTSVWWKQLNILKRNVAHVVPLLESLVYKGVRHDKDLLKIHSLLHAILKLQIKKMYYDFNGVISLGQFVTLGVVLVGALARIYKIYSSVYDSLASEFYRVGCVKKSVSGAQQLMLDKKVRTALEAIVDEEIGELIEEESSTQSSMASSKRSKENVNTTTTKASWTKEAKKSKKKKLKKKSAIDDLFG</sequence>
<dbReference type="InterPro" id="IPR047205">
    <property type="entry name" value="RMP1"/>
</dbReference>
<dbReference type="PANTHER" id="PTHR37792">
    <property type="entry name" value="RIBONUCLEASE MRP PROTEIN SUBUNIT RMP1"/>
    <property type="match status" value="1"/>
</dbReference>
<proteinExistence type="predicted"/>
<dbReference type="PANTHER" id="PTHR37792:SF1">
    <property type="entry name" value="RIBONUCLEASE MRP PROTEIN SUBUNIT RMP1"/>
    <property type="match status" value="1"/>
</dbReference>
<protein>
    <submittedName>
        <fullName evidence="4">WGS project CCBQ000000000 data, contig 00102</fullName>
    </submittedName>
</protein>
<feature type="region of interest" description="Disordered" evidence="1">
    <location>
        <begin position="170"/>
        <end position="220"/>
    </location>
</feature>
<dbReference type="EMBL" id="CCBQ010000027">
    <property type="protein sequence ID" value="CDO94012.1"/>
    <property type="molecule type" value="Genomic_DNA"/>
</dbReference>
<organism evidence="4 5">
    <name type="scientific">Kluyveromyces dobzhanskii CBS 2104</name>
    <dbReference type="NCBI Taxonomy" id="1427455"/>
    <lineage>
        <taxon>Eukaryota</taxon>
        <taxon>Fungi</taxon>
        <taxon>Dikarya</taxon>
        <taxon>Ascomycota</taxon>
        <taxon>Saccharomycotina</taxon>
        <taxon>Saccharomycetes</taxon>
        <taxon>Saccharomycetales</taxon>
        <taxon>Saccharomycetaceae</taxon>
        <taxon>Kluyveromyces</taxon>
    </lineage>
</organism>
<keyword evidence="2" id="KW-0812">Transmembrane</keyword>
<dbReference type="Pfam" id="PF20945">
    <property type="entry name" value="RMP1"/>
    <property type="match status" value="1"/>
</dbReference>
<feature type="domain" description="RNase MRP protein 1 RNA binding" evidence="3">
    <location>
        <begin position="22"/>
        <end position="114"/>
    </location>
</feature>
<dbReference type="GO" id="GO:0000466">
    <property type="term" value="P:maturation of 5.8S rRNA from tricistronic rRNA transcript (SSU-rRNA, 5.8S rRNA, LSU-rRNA)"/>
    <property type="evidence" value="ECO:0007669"/>
    <property type="project" value="TreeGrafter"/>
</dbReference>
<evidence type="ECO:0000313" key="4">
    <source>
        <dbReference type="EMBL" id="CDO94012.1"/>
    </source>
</evidence>
<gene>
    <name evidence="4" type="ORF">KLDO_g2298</name>
</gene>
<dbReference type="InterPro" id="IPR047204">
    <property type="entry name" value="RMP1_RBD"/>
</dbReference>
<reference evidence="4 5" key="1">
    <citation type="submission" date="2014-03" db="EMBL/GenBank/DDBJ databases">
        <title>The genome of Kluyveromyces dobzhanskii.</title>
        <authorList>
            <person name="Nystedt B."/>
            <person name="Astrom S."/>
        </authorList>
    </citation>
    <scope>NUCLEOTIDE SEQUENCE [LARGE SCALE GENOMIC DNA]</scope>
    <source>
        <strain evidence="4 5">CBS 2104</strain>
    </source>
</reference>
<evidence type="ECO:0000259" key="3">
    <source>
        <dbReference type="Pfam" id="PF20945"/>
    </source>
</evidence>
<name>A0A0A8L533_9SACH</name>
<dbReference type="GO" id="GO:0042134">
    <property type="term" value="F:rRNA primary transcript binding"/>
    <property type="evidence" value="ECO:0007669"/>
    <property type="project" value="InterPro"/>
</dbReference>
<comment type="caution">
    <text evidence="4">The sequence shown here is derived from an EMBL/GenBank/DDBJ whole genome shotgun (WGS) entry which is preliminary data.</text>
</comment>
<evidence type="ECO:0000256" key="2">
    <source>
        <dbReference type="SAM" id="Phobius"/>
    </source>
</evidence>
<dbReference type="OrthoDB" id="5414547at2759"/>
<dbReference type="Proteomes" id="UP000031516">
    <property type="component" value="Unassembled WGS sequence"/>
</dbReference>
<dbReference type="CDD" id="cd22573">
    <property type="entry name" value="RMP1_RBD"/>
    <property type="match status" value="1"/>
</dbReference>
<keyword evidence="2" id="KW-0472">Membrane</keyword>